<evidence type="ECO:0000256" key="2">
    <source>
        <dbReference type="ARBA" id="ARBA00023015"/>
    </source>
</evidence>
<dbReference type="GO" id="GO:0003700">
    <property type="term" value="F:DNA-binding transcription factor activity"/>
    <property type="evidence" value="ECO:0007669"/>
    <property type="project" value="InterPro"/>
</dbReference>
<dbReference type="SUPFAM" id="SSF46785">
    <property type="entry name" value="Winged helix' DNA-binding domain"/>
    <property type="match status" value="1"/>
</dbReference>
<proteinExistence type="inferred from homology"/>
<organism evidence="6 7">
    <name type="scientific">Acinetobacter calcoaceticus</name>
    <dbReference type="NCBI Taxonomy" id="471"/>
    <lineage>
        <taxon>Bacteria</taxon>
        <taxon>Pseudomonadati</taxon>
        <taxon>Pseudomonadota</taxon>
        <taxon>Gammaproteobacteria</taxon>
        <taxon>Moraxellales</taxon>
        <taxon>Moraxellaceae</taxon>
        <taxon>Acinetobacter</taxon>
        <taxon>Acinetobacter calcoaceticus/baumannii complex</taxon>
    </lineage>
</organism>
<evidence type="ECO:0000313" key="7">
    <source>
        <dbReference type="Proteomes" id="UP000294355"/>
    </source>
</evidence>
<dbReference type="Gene3D" id="3.40.190.10">
    <property type="entry name" value="Periplasmic binding protein-like II"/>
    <property type="match status" value="2"/>
</dbReference>
<dbReference type="EMBL" id="LS999521">
    <property type="protein sequence ID" value="VAX44617.1"/>
    <property type="molecule type" value="Genomic_DNA"/>
</dbReference>
<accession>A0A446ZJH5</accession>
<dbReference type="InterPro" id="IPR005119">
    <property type="entry name" value="LysR_subst-bd"/>
</dbReference>
<dbReference type="InterPro" id="IPR000847">
    <property type="entry name" value="LysR_HTH_N"/>
</dbReference>
<comment type="similarity">
    <text evidence="1">Belongs to the LysR transcriptional regulatory family.</text>
</comment>
<dbReference type="PROSITE" id="PS50931">
    <property type="entry name" value="HTH_LYSR"/>
    <property type="match status" value="1"/>
</dbReference>
<dbReference type="InterPro" id="IPR036390">
    <property type="entry name" value="WH_DNA-bd_sf"/>
</dbReference>
<dbReference type="Proteomes" id="UP000294355">
    <property type="component" value="Chromosome"/>
</dbReference>
<sequence length="296" mass="33148">MANINNLDLNLLKALDALLDEKNVTRAADKLALTQPAVSSMLNRLRDRFDDPLFVRASYGMVPTDRALALAEPLKKILSEIEQLIQPPIFNPAELETTFRIAATDNGMHCVGVPFTLALNKIAPKVKIALMSIHGRNVEAMLMNGELDLIIVGEPTVPLNLRSRIIHKENYVCMMRENHPLANQELDIDTFCSLNHVLVSYDGGGFTGATDVALEKIGKKRNVVMSITSFLLLPEILKNSDWIAVAPHHLLEKDSGIISKKPPIEVGGYNKLMAWHERTHHDSIQRWFRDFLLETC</sequence>
<evidence type="ECO:0000259" key="5">
    <source>
        <dbReference type="PROSITE" id="PS50931"/>
    </source>
</evidence>
<evidence type="ECO:0000256" key="3">
    <source>
        <dbReference type="ARBA" id="ARBA00023125"/>
    </source>
</evidence>
<dbReference type="InterPro" id="IPR036388">
    <property type="entry name" value="WH-like_DNA-bd_sf"/>
</dbReference>
<reference evidence="6 7" key="1">
    <citation type="submission" date="2018-08" db="EMBL/GenBank/DDBJ databases">
        <authorList>
            <person name="Gonzaga-Molto A."/>
        </authorList>
    </citation>
    <scope>NUCLEOTIDE SEQUENCE [LARGE SCALE GENOMIC DNA]</scope>
    <source>
        <strain evidence="6">Acinetobacter calcoaceticus str. 2117</strain>
    </source>
</reference>
<dbReference type="GO" id="GO:0003677">
    <property type="term" value="F:DNA binding"/>
    <property type="evidence" value="ECO:0007669"/>
    <property type="project" value="UniProtKB-KW"/>
</dbReference>
<feature type="domain" description="HTH lysR-type" evidence="5">
    <location>
        <begin position="7"/>
        <end position="64"/>
    </location>
</feature>
<dbReference type="PRINTS" id="PR00039">
    <property type="entry name" value="HTHLYSR"/>
</dbReference>
<dbReference type="PANTHER" id="PTHR30118">
    <property type="entry name" value="HTH-TYPE TRANSCRIPTIONAL REGULATOR LEUO-RELATED"/>
    <property type="match status" value="1"/>
</dbReference>
<dbReference type="Gene3D" id="1.10.10.10">
    <property type="entry name" value="Winged helix-like DNA-binding domain superfamily/Winged helix DNA-binding domain"/>
    <property type="match status" value="1"/>
</dbReference>
<dbReference type="InterPro" id="IPR050389">
    <property type="entry name" value="LysR-type_TF"/>
</dbReference>
<evidence type="ECO:0000256" key="1">
    <source>
        <dbReference type="ARBA" id="ARBA00009437"/>
    </source>
</evidence>
<dbReference type="Pfam" id="PF00126">
    <property type="entry name" value="HTH_1"/>
    <property type="match status" value="1"/>
</dbReference>
<keyword evidence="4" id="KW-0804">Transcription</keyword>
<keyword evidence="3" id="KW-0238">DNA-binding</keyword>
<dbReference type="SUPFAM" id="SSF53850">
    <property type="entry name" value="Periplasmic binding protein-like II"/>
    <property type="match status" value="1"/>
</dbReference>
<dbReference type="PANTHER" id="PTHR30118:SF15">
    <property type="entry name" value="TRANSCRIPTIONAL REGULATORY PROTEIN"/>
    <property type="match status" value="1"/>
</dbReference>
<gene>
    <name evidence="6" type="primary">syrM1_1</name>
    <name evidence="6" type="ORF">AC2117_01800</name>
</gene>
<protein>
    <recommendedName>
        <fullName evidence="5">HTH lysR-type domain-containing protein</fullName>
    </recommendedName>
</protein>
<dbReference type="RefSeq" id="WP_133973526.1">
    <property type="nucleotide sequence ID" value="NZ_LS999521.1"/>
</dbReference>
<evidence type="ECO:0000313" key="6">
    <source>
        <dbReference type="EMBL" id="VAX44617.1"/>
    </source>
</evidence>
<dbReference type="OrthoDB" id="8557381at2"/>
<dbReference type="Pfam" id="PF03466">
    <property type="entry name" value="LysR_substrate"/>
    <property type="match status" value="1"/>
</dbReference>
<name>A0A446ZJH5_ACICA</name>
<evidence type="ECO:0000256" key="4">
    <source>
        <dbReference type="ARBA" id="ARBA00023163"/>
    </source>
</evidence>
<keyword evidence="2" id="KW-0805">Transcription regulation</keyword>
<dbReference type="AlphaFoldDB" id="A0A446ZJH5"/>